<dbReference type="GO" id="GO:0005543">
    <property type="term" value="F:phospholipid binding"/>
    <property type="evidence" value="ECO:0007669"/>
    <property type="project" value="TreeGrafter"/>
</dbReference>
<evidence type="ECO:0000313" key="3">
    <source>
        <dbReference type="Proteomes" id="UP000078237"/>
    </source>
</evidence>
<protein>
    <submittedName>
        <fullName evidence="2">Carboxypeptidase Y inhibitor</fullName>
    </submittedName>
</protein>
<reference evidence="2 3" key="1">
    <citation type="journal article" date="2016" name="Genome Announc.">
        <title>Genome Sequence of Madurella mycetomatis mm55, Isolated from a Human Mycetoma Case in Sudan.</title>
        <authorList>
            <person name="Smit S."/>
            <person name="Derks M.F."/>
            <person name="Bervoets S."/>
            <person name="Fahal A."/>
            <person name="van Leeuwen W."/>
            <person name="van Belkum A."/>
            <person name="van de Sande W.W."/>
        </authorList>
    </citation>
    <scope>NUCLEOTIDE SEQUENCE [LARGE SCALE GENOMIC DNA]</scope>
    <source>
        <strain evidence="3">mm55</strain>
    </source>
</reference>
<dbReference type="STRING" id="100816.A0A175VQ55"/>
<dbReference type="Pfam" id="PF01161">
    <property type="entry name" value="PBP"/>
    <property type="match status" value="1"/>
</dbReference>
<comment type="caution">
    <text evidence="2">The sequence shown here is derived from an EMBL/GenBank/DDBJ whole genome shotgun (WGS) entry which is preliminary data.</text>
</comment>
<dbReference type="VEuPathDB" id="FungiDB:MMYC01_208824"/>
<dbReference type="PANTHER" id="PTHR11362">
    <property type="entry name" value="PHOSPHATIDYLETHANOLAMINE-BINDING PROTEIN"/>
    <property type="match status" value="1"/>
</dbReference>
<dbReference type="SUPFAM" id="SSF49777">
    <property type="entry name" value="PEBP-like"/>
    <property type="match status" value="1"/>
</dbReference>
<dbReference type="InterPro" id="IPR036610">
    <property type="entry name" value="PEBP-like_sf"/>
</dbReference>
<organism evidence="2 3">
    <name type="scientific">Madurella mycetomatis</name>
    <dbReference type="NCBI Taxonomy" id="100816"/>
    <lineage>
        <taxon>Eukaryota</taxon>
        <taxon>Fungi</taxon>
        <taxon>Dikarya</taxon>
        <taxon>Ascomycota</taxon>
        <taxon>Pezizomycotina</taxon>
        <taxon>Sordariomycetes</taxon>
        <taxon>Sordariomycetidae</taxon>
        <taxon>Sordariales</taxon>
        <taxon>Sordariales incertae sedis</taxon>
        <taxon>Madurella</taxon>
    </lineage>
</organism>
<dbReference type="OrthoDB" id="2506647at2759"/>
<dbReference type="Gene3D" id="3.90.280.10">
    <property type="entry name" value="PEBP-like"/>
    <property type="match status" value="1"/>
</dbReference>
<sequence>MARLLVLVTLVAFALGRPYQACPGQHVLDQSPIDSVSGVEGADEVREECVFSVWFISLFHLSNRTRVAADVQPDTRKPRLKKAEIIPTGMDQAQDRSLAVEALQTNVDPVIDDFRPSLAVHVEWPSGKHASLGNTVNPEKLQDQPVIVLHDISKTSGTRTAGITYVVALTDPDAPSRNDPKWSEFCHWIVSATLEPFPRDSGGCHTHSRGLAILDEVMPYKPPGPPEKTGKHRYVFLAFVPSNGTTDRLHLSKPSGRRHWGYDTNEGETKGVREWAEENGLAPVAANFIYAKHRRQ</sequence>
<keyword evidence="1" id="KW-0732">Signal</keyword>
<dbReference type="CDD" id="cd00866">
    <property type="entry name" value="PEBP_euk"/>
    <property type="match status" value="1"/>
</dbReference>
<dbReference type="PANTHER" id="PTHR11362:SF148">
    <property type="entry name" value="CARBOXYPEPTIDASE Y INHIBITOR"/>
    <property type="match status" value="1"/>
</dbReference>
<dbReference type="InterPro" id="IPR008914">
    <property type="entry name" value="PEBP"/>
</dbReference>
<proteinExistence type="predicted"/>
<name>A0A175VQ55_9PEZI</name>
<evidence type="ECO:0000256" key="1">
    <source>
        <dbReference type="SAM" id="SignalP"/>
    </source>
</evidence>
<dbReference type="InterPro" id="IPR035810">
    <property type="entry name" value="PEBP_euk"/>
</dbReference>
<evidence type="ECO:0000313" key="2">
    <source>
        <dbReference type="EMBL" id="KXX73637.1"/>
    </source>
</evidence>
<dbReference type="Proteomes" id="UP000078237">
    <property type="component" value="Unassembled WGS sequence"/>
</dbReference>
<dbReference type="GO" id="GO:0046578">
    <property type="term" value="P:regulation of Ras protein signal transduction"/>
    <property type="evidence" value="ECO:0007669"/>
    <property type="project" value="TreeGrafter"/>
</dbReference>
<dbReference type="GO" id="GO:0030414">
    <property type="term" value="F:peptidase inhibitor activity"/>
    <property type="evidence" value="ECO:0007669"/>
    <property type="project" value="TreeGrafter"/>
</dbReference>
<dbReference type="AlphaFoldDB" id="A0A175VQ55"/>
<dbReference type="GO" id="GO:0030162">
    <property type="term" value="P:regulation of proteolysis"/>
    <property type="evidence" value="ECO:0007669"/>
    <property type="project" value="TreeGrafter"/>
</dbReference>
<feature type="signal peptide" evidence="1">
    <location>
        <begin position="1"/>
        <end position="16"/>
    </location>
</feature>
<dbReference type="EMBL" id="LCTW02000443">
    <property type="protein sequence ID" value="KXX73637.1"/>
    <property type="molecule type" value="Genomic_DNA"/>
</dbReference>
<keyword evidence="3" id="KW-1185">Reference proteome</keyword>
<feature type="chain" id="PRO_5008043170" evidence="1">
    <location>
        <begin position="17"/>
        <end position="296"/>
    </location>
</feature>
<gene>
    <name evidence="2" type="ORF">MMYC01_208824</name>
</gene>
<accession>A0A175VQ55</accession>